<protein>
    <recommendedName>
        <fullName evidence="3">Tc1-like transposase DDE domain-containing protein</fullName>
    </recommendedName>
</protein>
<sequence length="226" mass="26068">MVFRHISTDIKERALWLRGQGYIDDEIAHLLGVSTRSIRRWNENINIFGSVIPQHHLIQGRPSEVTTELRENLITLVAESPELFLDEIQEWITIAHDIALSRSRLCEILQDCSLSYKRIRRAAAERDEELINNWREAYQQAYTASQLLWIDETNRYSFVAALGLDGYAAMRVVPGSVDSGEFWDFVVDDVLPTMNPFPGDRSVIIMDNCRIHKSETLRELVESFGM</sequence>
<proteinExistence type="predicted"/>
<dbReference type="Proteomes" id="UP001163846">
    <property type="component" value="Unassembled WGS sequence"/>
</dbReference>
<reference evidence="1" key="1">
    <citation type="submission" date="2022-08" db="EMBL/GenBank/DDBJ databases">
        <authorList>
            <consortium name="DOE Joint Genome Institute"/>
            <person name="Min B."/>
            <person name="Riley R."/>
            <person name="Sierra-Patev S."/>
            <person name="Naranjo-Ortiz M."/>
            <person name="Looney B."/>
            <person name="Konkel Z."/>
            <person name="Slot J.C."/>
            <person name="Sakamoto Y."/>
            <person name="Steenwyk J.L."/>
            <person name="Rokas A."/>
            <person name="Carro J."/>
            <person name="Camarero S."/>
            <person name="Ferreira P."/>
            <person name="Molpeceres G."/>
            <person name="Ruiz-Duenas F.J."/>
            <person name="Serrano A."/>
            <person name="Henrissat B."/>
            <person name="Drula E."/>
            <person name="Hughes K.W."/>
            <person name="Mata J.L."/>
            <person name="Ishikawa N.K."/>
            <person name="Vargas-Isla R."/>
            <person name="Ushijima S."/>
            <person name="Smith C.A."/>
            <person name="Ahrendt S."/>
            <person name="Andreopoulos W."/>
            <person name="He G."/>
            <person name="Labutti K."/>
            <person name="Lipzen A."/>
            <person name="Ng V."/>
            <person name="Sandor L."/>
            <person name="Barry K."/>
            <person name="Martinez A.T."/>
            <person name="Xiao Y."/>
            <person name="Gibbons J.G."/>
            <person name="Terashima K."/>
            <person name="Hibbett D.S."/>
            <person name="Grigoriev I.V."/>
        </authorList>
    </citation>
    <scope>NUCLEOTIDE SEQUENCE</scope>
    <source>
        <strain evidence="1">TFB9207</strain>
    </source>
</reference>
<dbReference type="InterPro" id="IPR009057">
    <property type="entry name" value="Homeodomain-like_sf"/>
</dbReference>
<dbReference type="PANTHER" id="PTHR46564:SF1">
    <property type="entry name" value="TRANSPOSASE"/>
    <property type="match status" value="1"/>
</dbReference>
<evidence type="ECO:0008006" key="3">
    <source>
        <dbReference type="Google" id="ProtNLM"/>
    </source>
</evidence>
<dbReference type="GO" id="GO:0003676">
    <property type="term" value="F:nucleic acid binding"/>
    <property type="evidence" value="ECO:0007669"/>
    <property type="project" value="InterPro"/>
</dbReference>
<name>A0AA38PJA3_9AGAR</name>
<dbReference type="SUPFAM" id="SSF46689">
    <property type="entry name" value="Homeodomain-like"/>
    <property type="match status" value="1"/>
</dbReference>
<evidence type="ECO:0000313" key="2">
    <source>
        <dbReference type="Proteomes" id="UP001163846"/>
    </source>
</evidence>
<comment type="caution">
    <text evidence="1">The sequence shown here is derived from an EMBL/GenBank/DDBJ whole genome shotgun (WGS) entry which is preliminary data.</text>
</comment>
<gene>
    <name evidence="1" type="ORF">F5878DRAFT_526676</name>
</gene>
<dbReference type="PANTHER" id="PTHR46564">
    <property type="entry name" value="TRANSPOSASE"/>
    <property type="match status" value="1"/>
</dbReference>
<dbReference type="AlphaFoldDB" id="A0AA38PJA3"/>
<keyword evidence="2" id="KW-1185">Reference proteome</keyword>
<accession>A0AA38PJA3</accession>
<dbReference type="EMBL" id="MU805963">
    <property type="protein sequence ID" value="KAJ3843978.1"/>
    <property type="molecule type" value="Genomic_DNA"/>
</dbReference>
<dbReference type="Gene3D" id="3.30.420.10">
    <property type="entry name" value="Ribonuclease H-like superfamily/Ribonuclease H"/>
    <property type="match status" value="1"/>
</dbReference>
<organism evidence="1 2">
    <name type="scientific">Lentinula raphanica</name>
    <dbReference type="NCBI Taxonomy" id="153919"/>
    <lineage>
        <taxon>Eukaryota</taxon>
        <taxon>Fungi</taxon>
        <taxon>Dikarya</taxon>
        <taxon>Basidiomycota</taxon>
        <taxon>Agaricomycotina</taxon>
        <taxon>Agaricomycetes</taxon>
        <taxon>Agaricomycetidae</taxon>
        <taxon>Agaricales</taxon>
        <taxon>Marasmiineae</taxon>
        <taxon>Omphalotaceae</taxon>
        <taxon>Lentinula</taxon>
    </lineage>
</organism>
<dbReference type="InterPro" id="IPR036397">
    <property type="entry name" value="RNaseH_sf"/>
</dbReference>
<evidence type="ECO:0000313" key="1">
    <source>
        <dbReference type="EMBL" id="KAJ3843978.1"/>
    </source>
</evidence>